<evidence type="ECO:0000313" key="3">
    <source>
        <dbReference type="Proteomes" id="UP001460270"/>
    </source>
</evidence>
<feature type="compositionally biased region" description="Basic and acidic residues" evidence="1">
    <location>
        <begin position="208"/>
        <end position="217"/>
    </location>
</feature>
<organism evidence="2 3">
    <name type="scientific">Mugilogobius chulae</name>
    <name type="common">yellowstripe goby</name>
    <dbReference type="NCBI Taxonomy" id="88201"/>
    <lineage>
        <taxon>Eukaryota</taxon>
        <taxon>Metazoa</taxon>
        <taxon>Chordata</taxon>
        <taxon>Craniata</taxon>
        <taxon>Vertebrata</taxon>
        <taxon>Euteleostomi</taxon>
        <taxon>Actinopterygii</taxon>
        <taxon>Neopterygii</taxon>
        <taxon>Teleostei</taxon>
        <taxon>Neoteleostei</taxon>
        <taxon>Acanthomorphata</taxon>
        <taxon>Gobiaria</taxon>
        <taxon>Gobiiformes</taxon>
        <taxon>Gobioidei</taxon>
        <taxon>Gobiidae</taxon>
        <taxon>Gobionellinae</taxon>
        <taxon>Mugilogobius</taxon>
    </lineage>
</organism>
<dbReference type="AlphaFoldDB" id="A0AAW0MFJ2"/>
<protein>
    <submittedName>
        <fullName evidence="2">Uncharacterized protein</fullName>
    </submittedName>
</protein>
<comment type="caution">
    <text evidence="2">The sequence shown here is derived from an EMBL/GenBank/DDBJ whole genome shotgun (WGS) entry which is preliminary data.</text>
</comment>
<dbReference type="Proteomes" id="UP001460270">
    <property type="component" value="Unassembled WGS sequence"/>
</dbReference>
<name>A0AAW0MFJ2_9GOBI</name>
<feature type="region of interest" description="Disordered" evidence="1">
    <location>
        <begin position="83"/>
        <end position="108"/>
    </location>
</feature>
<accession>A0AAW0MFJ2</accession>
<feature type="compositionally biased region" description="Basic and acidic residues" evidence="1">
    <location>
        <begin position="87"/>
        <end position="98"/>
    </location>
</feature>
<proteinExistence type="predicted"/>
<feature type="region of interest" description="Disordered" evidence="1">
    <location>
        <begin position="199"/>
        <end position="251"/>
    </location>
</feature>
<dbReference type="EMBL" id="JBBPFD010000669">
    <property type="protein sequence ID" value="KAK7877855.1"/>
    <property type="molecule type" value="Genomic_DNA"/>
</dbReference>
<reference evidence="3" key="1">
    <citation type="submission" date="2024-04" db="EMBL/GenBank/DDBJ databases">
        <title>Salinicola lusitanus LLJ914,a marine bacterium isolated from the Okinawa Trough.</title>
        <authorList>
            <person name="Li J."/>
        </authorList>
    </citation>
    <scope>NUCLEOTIDE SEQUENCE [LARGE SCALE GENOMIC DNA]</scope>
</reference>
<sequence>MELSDTVPAPVLSLSLCSVSLSHGAPVCHQGPGLPPKLGHTEAEHKKLKNINVTLHSPTGAKPRDLNTREPLYLLLLPGSGAPADGYTHRDRQRDSGWRDQGAQQEEGLTFLQRPTEIMPETERPGAAEVTESRVSARGGAAIMHVRGLVMSTSQSSKAMTRPYQRCLRELDPDAAETELSCPGCGVCGKKRDSSRPLVNLSLHRHGDRTAERERERVKKKGMREKERGVRDKERERDERWRERGERDRMR</sequence>
<evidence type="ECO:0000256" key="1">
    <source>
        <dbReference type="SAM" id="MobiDB-lite"/>
    </source>
</evidence>
<keyword evidence="3" id="KW-1185">Reference proteome</keyword>
<feature type="compositionally biased region" description="Basic and acidic residues" evidence="1">
    <location>
        <begin position="224"/>
        <end position="251"/>
    </location>
</feature>
<evidence type="ECO:0000313" key="2">
    <source>
        <dbReference type="EMBL" id="KAK7877855.1"/>
    </source>
</evidence>
<gene>
    <name evidence="2" type="ORF">WMY93_031495</name>
</gene>